<protein>
    <submittedName>
        <fullName evidence="4">Rab-like protein 3 isoform X2</fullName>
    </submittedName>
</protein>
<sequence>MASINKVKVMVVGDSGVGKSAFVHLVCHSQPITNPSWTIGCSVDIKLHEYKEGTPSQKTYFVELWDIGGSSSHRNTRAVFYNCFQGIILIHDLTNRKSHQNLRKWLAELLCKEGNVKKNTGHDFDPEEFVDNQIPILIIGTKLDMVQQGLSPNRSSSVAEECGADEFYLVIERRYYSQNSSQMTTLLDRRRVGPLSPKLSHVD</sequence>
<evidence type="ECO:0000256" key="2">
    <source>
        <dbReference type="ARBA" id="ARBA00023134"/>
    </source>
</evidence>
<evidence type="ECO:0000256" key="1">
    <source>
        <dbReference type="ARBA" id="ARBA00022741"/>
    </source>
</evidence>
<dbReference type="PANTHER" id="PTHR24073">
    <property type="entry name" value="DRAB5-RELATED"/>
    <property type="match status" value="1"/>
</dbReference>
<dbReference type="GeneID" id="106465486"/>
<evidence type="ECO:0000313" key="4">
    <source>
        <dbReference type="RefSeq" id="XP_022249109.1"/>
    </source>
</evidence>
<organism evidence="3 4">
    <name type="scientific">Limulus polyphemus</name>
    <name type="common">Atlantic horseshoe crab</name>
    <dbReference type="NCBI Taxonomy" id="6850"/>
    <lineage>
        <taxon>Eukaryota</taxon>
        <taxon>Metazoa</taxon>
        <taxon>Ecdysozoa</taxon>
        <taxon>Arthropoda</taxon>
        <taxon>Chelicerata</taxon>
        <taxon>Merostomata</taxon>
        <taxon>Xiphosura</taxon>
        <taxon>Limulidae</taxon>
        <taxon>Limulus</taxon>
    </lineage>
</organism>
<name>A0ABM1SZQ3_LIMPO</name>
<accession>A0ABM1SZQ3</accession>
<dbReference type="PROSITE" id="PS51419">
    <property type="entry name" value="RAB"/>
    <property type="match status" value="1"/>
</dbReference>
<evidence type="ECO:0000313" key="3">
    <source>
        <dbReference type="Proteomes" id="UP000694941"/>
    </source>
</evidence>
<dbReference type="Pfam" id="PF00071">
    <property type="entry name" value="Ras"/>
    <property type="match status" value="1"/>
</dbReference>
<reference evidence="4" key="1">
    <citation type="submission" date="2025-08" db="UniProtKB">
        <authorList>
            <consortium name="RefSeq"/>
        </authorList>
    </citation>
    <scope>IDENTIFICATION</scope>
    <source>
        <tissue evidence="4">Muscle</tissue>
    </source>
</reference>
<dbReference type="InterPro" id="IPR001806">
    <property type="entry name" value="Small_GTPase"/>
</dbReference>
<dbReference type="SUPFAM" id="SSF52540">
    <property type="entry name" value="P-loop containing nucleoside triphosphate hydrolases"/>
    <property type="match status" value="1"/>
</dbReference>
<dbReference type="SMART" id="SM00175">
    <property type="entry name" value="RAB"/>
    <property type="match status" value="1"/>
</dbReference>
<keyword evidence="2" id="KW-0342">GTP-binding</keyword>
<dbReference type="Proteomes" id="UP000694941">
    <property type="component" value="Unplaced"/>
</dbReference>
<dbReference type="Gene3D" id="3.40.50.300">
    <property type="entry name" value="P-loop containing nucleotide triphosphate hydrolases"/>
    <property type="match status" value="1"/>
</dbReference>
<keyword evidence="3" id="KW-1185">Reference proteome</keyword>
<dbReference type="PRINTS" id="PR00449">
    <property type="entry name" value="RASTRNSFRMNG"/>
</dbReference>
<proteinExistence type="predicted"/>
<gene>
    <name evidence="4" type="primary">LOC106465486</name>
</gene>
<keyword evidence="1" id="KW-0547">Nucleotide-binding</keyword>
<dbReference type="InterPro" id="IPR027417">
    <property type="entry name" value="P-loop_NTPase"/>
</dbReference>
<dbReference type="RefSeq" id="XP_022249109.1">
    <property type="nucleotide sequence ID" value="XM_022393401.1"/>
</dbReference>